<proteinExistence type="predicted"/>
<dbReference type="Proteomes" id="UP000732399">
    <property type="component" value="Unassembled WGS sequence"/>
</dbReference>
<evidence type="ECO:0000313" key="1">
    <source>
        <dbReference type="EMBL" id="NJR80611.1"/>
    </source>
</evidence>
<keyword evidence="2" id="KW-1185">Reference proteome</keyword>
<organism evidence="1 2">
    <name type="scientific">Sphingomonas corticis</name>
    <dbReference type="NCBI Taxonomy" id="2722791"/>
    <lineage>
        <taxon>Bacteria</taxon>
        <taxon>Pseudomonadati</taxon>
        <taxon>Pseudomonadota</taxon>
        <taxon>Alphaproteobacteria</taxon>
        <taxon>Sphingomonadales</taxon>
        <taxon>Sphingomonadaceae</taxon>
        <taxon>Sphingomonas</taxon>
    </lineage>
</organism>
<dbReference type="RefSeq" id="WP_168136161.1">
    <property type="nucleotide sequence ID" value="NZ_JAAVJH010000023.1"/>
</dbReference>
<dbReference type="EMBL" id="JAAVJH010000023">
    <property type="protein sequence ID" value="NJR80611.1"/>
    <property type="molecule type" value="Genomic_DNA"/>
</dbReference>
<protein>
    <recommendedName>
        <fullName evidence="3">DUF4365 domain-containing protein</fullName>
    </recommendedName>
</protein>
<evidence type="ECO:0008006" key="3">
    <source>
        <dbReference type="Google" id="ProtNLM"/>
    </source>
</evidence>
<gene>
    <name evidence="1" type="ORF">HBH26_18710</name>
</gene>
<name>A0ABX1CTC7_9SPHN</name>
<sequence>MVDLHERLSEYSYGYGVTRETELRLESEGLKAVPFLPSLVQEGELGFDVAFDRPGAALLLQFKLGQLLTRYRRSSQGAPVPVLERPFWRFSIDTAEPDGQFEALLKAERDGAEVYYAAPRFSDWAHYATLFEQRGVVEHSLLVRPSWIRSALDGAAAPDGPHRIVYDRYRAYVCSEPSSIPQMDGDDAVAKVAALVRGRREPAAAVLERMLAGLDDRASVRRVREGMANADGTDAGGDGLRVPAGYARAQRRRRLSALVARARSREQAVAAAIGTELWTLGIQLVIALEDQ</sequence>
<evidence type="ECO:0000313" key="2">
    <source>
        <dbReference type="Proteomes" id="UP000732399"/>
    </source>
</evidence>
<reference evidence="1 2" key="1">
    <citation type="submission" date="2020-03" db="EMBL/GenBank/DDBJ databases">
        <authorList>
            <person name="Wang L."/>
            <person name="He N."/>
            <person name="Li Y."/>
            <person name="Fang Y."/>
            <person name="Zhang F."/>
        </authorList>
    </citation>
    <scope>NUCLEOTIDE SEQUENCE [LARGE SCALE GENOMIC DNA]</scope>
    <source>
        <strain evidence="1 2">36D10-4-7</strain>
    </source>
</reference>
<comment type="caution">
    <text evidence="1">The sequence shown here is derived from an EMBL/GenBank/DDBJ whole genome shotgun (WGS) entry which is preliminary data.</text>
</comment>
<accession>A0ABX1CTC7</accession>